<protein>
    <recommendedName>
        <fullName evidence="2">Oxidoreductase molybdopterin-binding domain-containing protein</fullName>
    </recommendedName>
</protein>
<sequence length="164" mass="17991">MLNRRQFVVSSAMSCLGSAVWPRPSWAASPILRVGGAAFGAKAPLAFDLEALDALPQTSFRTTTPWHQGAVEFSGVSLKDLVAFAGVEARQLELIALNDYAVDAKLSELIEADALLATRQNGQPLPLTDKGPVFVVFPFDERSELKHQTYYSRSVWQLSEIVLR</sequence>
<evidence type="ECO:0000259" key="2">
    <source>
        <dbReference type="Pfam" id="PF00174"/>
    </source>
</evidence>
<gene>
    <name evidence="3" type="ORF">GGR04_003242</name>
</gene>
<feature type="signal peptide" evidence="1">
    <location>
        <begin position="1"/>
        <end position="27"/>
    </location>
</feature>
<accession>A0A7W6MKZ5</accession>
<dbReference type="Gene3D" id="3.90.420.10">
    <property type="entry name" value="Oxidoreductase, molybdopterin-binding domain"/>
    <property type="match status" value="1"/>
</dbReference>
<dbReference type="Proteomes" id="UP000542776">
    <property type="component" value="Unassembled WGS sequence"/>
</dbReference>
<dbReference type="RefSeq" id="WP_183200916.1">
    <property type="nucleotide sequence ID" value="NZ_JACIEK010000009.1"/>
</dbReference>
<evidence type="ECO:0000256" key="1">
    <source>
        <dbReference type="SAM" id="SignalP"/>
    </source>
</evidence>
<reference evidence="3 4" key="1">
    <citation type="submission" date="2020-08" db="EMBL/GenBank/DDBJ databases">
        <title>Genomic Encyclopedia of Type Strains, Phase IV (KMG-IV): sequencing the most valuable type-strain genomes for metagenomic binning, comparative biology and taxonomic classification.</title>
        <authorList>
            <person name="Goeker M."/>
        </authorList>
    </citation>
    <scope>NUCLEOTIDE SEQUENCE [LARGE SCALE GENOMIC DNA]</scope>
    <source>
        <strain evidence="3 4">DSM 102238</strain>
    </source>
</reference>
<dbReference type="SUPFAM" id="SSF56524">
    <property type="entry name" value="Oxidoreductase molybdopterin-binding domain"/>
    <property type="match status" value="1"/>
</dbReference>
<dbReference type="EMBL" id="JACIEK010000009">
    <property type="protein sequence ID" value="MBB3999373.1"/>
    <property type="molecule type" value="Genomic_DNA"/>
</dbReference>
<comment type="caution">
    <text evidence="3">The sequence shown here is derived from an EMBL/GenBank/DDBJ whole genome shotgun (WGS) entry which is preliminary data.</text>
</comment>
<keyword evidence="4" id="KW-1185">Reference proteome</keyword>
<dbReference type="InterPro" id="IPR036374">
    <property type="entry name" value="OxRdtase_Mopterin-bd_sf"/>
</dbReference>
<feature type="domain" description="Oxidoreductase molybdopterin-binding" evidence="2">
    <location>
        <begin position="63"/>
        <end position="138"/>
    </location>
</feature>
<name>A0A7W6MKZ5_9HYPH</name>
<dbReference type="Pfam" id="PF00174">
    <property type="entry name" value="Oxidored_molyb"/>
    <property type="match status" value="1"/>
</dbReference>
<feature type="chain" id="PRO_5031261548" description="Oxidoreductase molybdopterin-binding domain-containing protein" evidence="1">
    <location>
        <begin position="28"/>
        <end position="164"/>
    </location>
</feature>
<dbReference type="AlphaFoldDB" id="A0A7W6MKZ5"/>
<proteinExistence type="predicted"/>
<dbReference type="InterPro" id="IPR000572">
    <property type="entry name" value="OxRdtase_Mopterin-bd_dom"/>
</dbReference>
<evidence type="ECO:0000313" key="3">
    <source>
        <dbReference type="EMBL" id="MBB3999373.1"/>
    </source>
</evidence>
<organism evidence="3 4">
    <name type="scientific">Aureimonas pseudogalii</name>
    <dbReference type="NCBI Taxonomy" id="1744844"/>
    <lineage>
        <taxon>Bacteria</taxon>
        <taxon>Pseudomonadati</taxon>
        <taxon>Pseudomonadota</taxon>
        <taxon>Alphaproteobacteria</taxon>
        <taxon>Hyphomicrobiales</taxon>
        <taxon>Aurantimonadaceae</taxon>
        <taxon>Aureimonas</taxon>
    </lineage>
</organism>
<evidence type="ECO:0000313" key="4">
    <source>
        <dbReference type="Proteomes" id="UP000542776"/>
    </source>
</evidence>
<keyword evidence="1" id="KW-0732">Signal</keyword>